<evidence type="ECO:0000259" key="1">
    <source>
        <dbReference type="Pfam" id="PF02579"/>
    </source>
</evidence>
<dbReference type="Gene3D" id="3.30.420.130">
    <property type="entry name" value="Dinitrogenase iron-molybdenum cofactor biosynthesis domain"/>
    <property type="match status" value="1"/>
</dbReference>
<dbReference type="SUPFAM" id="SSF53146">
    <property type="entry name" value="Nitrogenase accessory factor-like"/>
    <property type="match status" value="1"/>
</dbReference>
<evidence type="ECO:0000313" key="2">
    <source>
        <dbReference type="EMBL" id="BBO67640.1"/>
    </source>
</evidence>
<gene>
    <name evidence="2" type="ORF">DSCA_15700</name>
</gene>
<dbReference type="RefSeq" id="WP_167527661.1">
    <property type="nucleotide sequence ID" value="NZ_AP021874.1"/>
</dbReference>
<dbReference type="Proteomes" id="UP000427906">
    <property type="component" value="Chromosome"/>
</dbReference>
<dbReference type="AlphaFoldDB" id="A0A5K7YHS7"/>
<feature type="domain" description="Dinitrogenase iron-molybdenum cofactor biosynthesis" evidence="1">
    <location>
        <begin position="9"/>
        <end position="96"/>
    </location>
</feature>
<evidence type="ECO:0000313" key="3">
    <source>
        <dbReference type="Proteomes" id="UP000427906"/>
    </source>
</evidence>
<protein>
    <recommendedName>
        <fullName evidence="1">Dinitrogenase iron-molybdenum cofactor biosynthesis domain-containing protein</fullName>
    </recommendedName>
</protein>
<dbReference type="KEGG" id="dalk:DSCA_15700"/>
<reference evidence="2 3" key="1">
    <citation type="submission" date="2019-11" db="EMBL/GenBank/DDBJ databases">
        <title>Comparative genomics of hydrocarbon-degrading Desulfosarcina strains.</title>
        <authorList>
            <person name="Watanabe M."/>
            <person name="Kojima H."/>
            <person name="Fukui M."/>
        </authorList>
    </citation>
    <scope>NUCLEOTIDE SEQUENCE [LARGE SCALE GENOMIC DNA]</scope>
    <source>
        <strain evidence="2 3">PL12</strain>
    </source>
</reference>
<proteinExistence type="predicted"/>
<dbReference type="InterPro" id="IPR036105">
    <property type="entry name" value="DiNase_FeMo-co_biosyn_sf"/>
</dbReference>
<sequence>MKVAVTVWEDRISPVFDASRHLLIAEIEDARITRRSFVLFNPERPSHLAKTLTELDVPVLICGAVSQVPANMIVAGGITMIPFITGEVDRVLDVYAKGGSLAPAFVMPGCNGCIPVVGKPAR</sequence>
<organism evidence="2 3">
    <name type="scientific">Desulfosarcina alkanivorans</name>
    <dbReference type="NCBI Taxonomy" id="571177"/>
    <lineage>
        <taxon>Bacteria</taxon>
        <taxon>Pseudomonadati</taxon>
        <taxon>Thermodesulfobacteriota</taxon>
        <taxon>Desulfobacteria</taxon>
        <taxon>Desulfobacterales</taxon>
        <taxon>Desulfosarcinaceae</taxon>
        <taxon>Desulfosarcina</taxon>
    </lineage>
</organism>
<name>A0A5K7YHS7_9BACT</name>
<dbReference type="Pfam" id="PF02579">
    <property type="entry name" value="Nitro_FeMo-Co"/>
    <property type="match status" value="1"/>
</dbReference>
<dbReference type="EMBL" id="AP021874">
    <property type="protein sequence ID" value="BBO67640.1"/>
    <property type="molecule type" value="Genomic_DNA"/>
</dbReference>
<accession>A0A5K7YHS7</accession>
<dbReference type="InterPro" id="IPR003731">
    <property type="entry name" value="Di-Nase_FeMo-co_biosynth"/>
</dbReference>
<keyword evidence="3" id="KW-1185">Reference proteome</keyword>